<evidence type="ECO:0000313" key="13">
    <source>
        <dbReference type="Proteomes" id="UP000000442"/>
    </source>
</evidence>
<keyword evidence="13" id="KW-1185">Reference proteome</keyword>
<dbReference type="InterPro" id="IPR039426">
    <property type="entry name" value="TonB-dep_rcpt-like"/>
</dbReference>
<accession>C0QF70</accession>
<feature type="domain" description="TonB-dependent receptor-like beta-barrel" evidence="10">
    <location>
        <begin position="219"/>
        <end position="649"/>
    </location>
</feature>
<dbReference type="PANTHER" id="PTHR30069">
    <property type="entry name" value="TONB-DEPENDENT OUTER MEMBRANE RECEPTOR"/>
    <property type="match status" value="1"/>
</dbReference>
<dbReference type="InterPro" id="IPR012910">
    <property type="entry name" value="Plug_dom"/>
</dbReference>
<dbReference type="GO" id="GO:0009279">
    <property type="term" value="C:cell outer membrane"/>
    <property type="evidence" value="ECO:0007669"/>
    <property type="project" value="UniProtKB-SubCell"/>
</dbReference>
<reference evidence="12 13" key="1">
    <citation type="journal article" date="2009" name="Environ. Microbiol.">
        <title>Genome sequence of Desulfobacterium autotrophicum HRM2, a marine sulfate reducer oxidizing organic carbon completely to carbon dioxide.</title>
        <authorList>
            <person name="Strittmatter A.W."/>
            <person name="Liesegang H."/>
            <person name="Rabus R."/>
            <person name="Decker I."/>
            <person name="Amann J."/>
            <person name="Andres S."/>
            <person name="Henne A."/>
            <person name="Fricke W.F."/>
            <person name="Martinez-Arias R."/>
            <person name="Bartels D."/>
            <person name="Goesmann A."/>
            <person name="Krause L."/>
            <person name="Puehler A."/>
            <person name="Klenk H.P."/>
            <person name="Richter M."/>
            <person name="Schuler M."/>
            <person name="Gloeckner F.O."/>
            <person name="Meyerdierks A."/>
            <person name="Gottschalk G."/>
            <person name="Amann R."/>
        </authorList>
    </citation>
    <scope>NUCLEOTIDE SEQUENCE [LARGE SCALE GENOMIC DNA]</scope>
    <source>
        <strain evidence="13">ATCC 43914 / DSM 3382 / HRM2</strain>
    </source>
</reference>
<gene>
    <name evidence="12" type="ordered locus">HRM2_45150</name>
</gene>
<dbReference type="GO" id="GO:0015344">
    <property type="term" value="F:siderophore uptake transmembrane transporter activity"/>
    <property type="evidence" value="ECO:0007669"/>
    <property type="project" value="TreeGrafter"/>
</dbReference>
<dbReference type="Pfam" id="PF07715">
    <property type="entry name" value="Plug"/>
    <property type="match status" value="1"/>
</dbReference>
<evidence type="ECO:0000256" key="6">
    <source>
        <dbReference type="ARBA" id="ARBA00023136"/>
    </source>
</evidence>
<evidence type="ECO:0000256" key="8">
    <source>
        <dbReference type="PROSITE-ProRule" id="PRU01360"/>
    </source>
</evidence>
<evidence type="ECO:0000256" key="1">
    <source>
        <dbReference type="ARBA" id="ARBA00004571"/>
    </source>
</evidence>
<dbReference type="HOGENOM" id="CLU_008287_16_0_7"/>
<keyword evidence="3 8" id="KW-1134">Transmembrane beta strand</keyword>
<comment type="similarity">
    <text evidence="8 9">Belongs to the TonB-dependent receptor family.</text>
</comment>
<dbReference type="AlphaFoldDB" id="C0QF70"/>
<dbReference type="GO" id="GO:0044718">
    <property type="term" value="P:siderophore transmembrane transport"/>
    <property type="evidence" value="ECO:0007669"/>
    <property type="project" value="TreeGrafter"/>
</dbReference>
<dbReference type="KEGG" id="dat:HRM2_45150"/>
<evidence type="ECO:0000256" key="7">
    <source>
        <dbReference type="ARBA" id="ARBA00023237"/>
    </source>
</evidence>
<dbReference type="Gene3D" id="2.40.170.20">
    <property type="entry name" value="TonB-dependent receptor, beta-barrel domain"/>
    <property type="match status" value="1"/>
</dbReference>
<dbReference type="InterPro" id="IPR000531">
    <property type="entry name" value="Beta-barrel_TonB"/>
</dbReference>
<comment type="subcellular location">
    <subcellularLocation>
        <location evidence="1 8">Cell outer membrane</location>
        <topology evidence="1 8">Multi-pass membrane protein</topology>
    </subcellularLocation>
</comment>
<proteinExistence type="inferred from homology"/>
<evidence type="ECO:0000259" key="11">
    <source>
        <dbReference type="Pfam" id="PF07715"/>
    </source>
</evidence>
<evidence type="ECO:0000259" key="10">
    <source>
        <dbReference type="Pfam" id="PF00593"/>
    </source>
</evidence>
<dbReference type="Proteomes" id="UP000000442">
    <property type="component" value="Chromosome"/>
</dbReference>
<keyword evidence="2 8" id="KW-0813">Transport</keyword>
<dbReference type="STRING" id="177437.HRM2_45150"/>
<dbReference type="Gene3D" id="2.170.130.10">
    <property type="entry name" value="TonB-dependent receptor, plug domain"/>
    <property type="match status" value="1"/>
</dbReference>
<feature type="domain" description="TonB-dependent receptor plug" evidence="11">
    <location>
        <begin position="60"/>
        <end position="169"/>
    </location>
</feature>
<protein>
    <submittedName>
        <fullName evidence="12">Outer membrane receptor</fullName>
    </submittedName>
</protein>
<dbReference type="InterPro" id="IPR037066">
    <property type="entry name" value="Plug_dom_sf"/>
</dbReference>
<keyword evidence="12" id="KW-0675">Receptor</keyword>
<keyword evidence="7 8" id="KW-0998">Cell outer membrane</keyword>
<evidence type="ECO:0000256" key="4">
    <source>
        <dbReference type="ARBA" id="ARBA00022692"/>
    </source>
</evidence>
<evidence type="ECO:0000313" key="12">
    <source>
        <dbReference type="EMBL" id="ACN17571.1"/>
    </source>
</evidence>
<name>C0QF70_DESAH</name>
<evidence type="ECO:0000256" key="9">
    <source>
        <dbReference type="RuleBase" id="RU003357"/>
    </source>
</evidence>
<dbReference type="eggNOG" id="COG4771">
    <property type="taxonomic scope" value="Bacteria"/>
</dbReference>
<dbReference type="PANTHER" id="PTHR30069:SF37">
    <property type="entry name" value="FERRIC VIBRIOBACTIN RECEPTOR VIUA"/>
    <property type="match status" value="1"/>
</dbReference>
<dbReference type="PROSITE" id="PS52016">
    <property type="entry name" value="TONB_DEPENDENT_REC_3"/>
    <property type="match status" value="1"/>
</dbReference>
<sequence>MHPNIQTHTYFIWFSRILVSLNIFFSILLSPVLANDFLDMSLEELINLEVTSAAKTPTPLLKTPGAIHVITKEDIRRSGANSIPELLKMVPGMNVAQLDSNRWAISARGFNGEFANKLLVMIDGRSVYTPVFSGVYWDVQDLVLAEIERIEVIRGPGASLWGSNAVNGIINIMTRSAETTLGSQVSAWAGTGATGGLSVMQGSEIGSSSYLRLTAKGFTRGVNQLNGRDTDDDMTMGRTGFRWDYIGSDFTGKTTGSFYQGQEGANFDQVSYKGDYHDRFNDDIDMKGGHLLSSWSNQFSEKSSLSFQVYFDYTQRKGAFYDEKLQVLDVEFQHNYEPGPGHKFTWGGNLRAYFDDLTAHANVFMDPEDDQYTQFSLFVQDDYPLLKDLTLTLGTKVEHNDFTGWEFQPNARLLWEISQKISLWGAVSRAVRTPSRLDSNGGIVLALYPPGHELNPTPNAEIPLAIPIIVTFQGNDEFESEVVTAYELGLRSLVSDHASIDIALFWNNYKKLRTGSNLPPNIVFEGDLPVAIDQVSFANNELEGETYGIEASMEYQMTDDWKLIGAYSYMEMKFDFGGQLEEFLNSFYANHQASIQSRLNLSHNVEADIWVTYTDEIEVQNQPELWDLTLRLGWQPSPTWQLELVGHNLLHDHKKQLDSEIISMVSSEIERGVFLRLTCQF</sequence>
<keyword evidence="6 8" id="KW-0472">Membrane</keyword>
<dbReference type="SUPFAM" id="SSF56935">
    <property type="entry name" value="Porins"/>
    <property type="match status" value="1"/>
</dbReference>
<evidence type="ECO:0000256" key="5">
    <source>
        <dbReference type="ARBA" id="ARBA00023077"/>
    </source>
</evidence>
<dbReference type="InterPro" id="IPR036942">
    <property type="entry name" value="Beta-barrel_TonB_sf"/>
</dbReference>
<keyword evidence="5 9" id="KW-0798">TonB box</keyword>
<evidence type="ECO:0000256" key="2">
    <source>
        <dbReference type="ARBA" id="ARBA00022448"/>
    </source>
</evidence>
<evidence type="ECO:0000256" key="3">
    <source>
        <dbReference type="ARBA" id="ARBA00022452"/>
    </source>
</evidence>
<organism evidence="12 13">
    <name type="scientific">Desulforapulum autotrophicum (strain ATCC 43914 / DSM 3382 / VKM B-1955 / HRM2)</name>
    <name type="common">Desulfobacterium autotrophicum</name>
    <dbReference type="NCBI Taxonomy" id="177437"/>
    <lineage>
        <taxon>Bacteria</taxon>
        <taxon>Pseudomonadati</taxon>
        <taxon>Thermodesulfobacteriota</taxon>
        <taxon>Desulfobacteria</taxon>
        <taxon>Desulfobacterales</taxon>
        <taxon>Desulfobacteraceae</taxon>
        <taxon>Desulforapulum</taxon>
    </lineage>
</organism>
<keyword evidence="4 8" id="KW-0812">Transmembrane</keyword>
<dbReference type="Pfam" id="PF00593">
    <property type="entry name" value="TonB_dep_Rec_b-barrel"/>
    <property type="match status" value="1"/>
</dbReference>
<dbReference type="EMBL" id="CP001087">
    <property type="protein sequence ID" value="ACN17571.1"/>
    <property type="molecule type" value="Genomic_DNA"/>
</dbReference>
<dbReference type="OrthoDB" id="9800913at2"/>